<dbReference type="EMBL" id="ML996687">
    <property type="protein sequence ID" value="KAF2405031.1"/>
    <property type="molecule type" value="Genomic_DNA"/>
</dbReference>
<feature type="compositionally biased region" description="Low complexity" evidence="5">
    <location>
        <begin position="169"/>
        <end position="181"/>
    </location>
</feature>
<keyword evidence="3" id="KW-0677">Repeat</keyword>
<dbReference type="AlphaFoldDB" id="A0A6G1IA07"/>
<gene>
    <name evidence="6" type="ORF">EJ06DRAFT_525602</name>
</gene>
<evidence type="ECO:0000256" key="1">
    <source>
        <dbReference type="ARBA" id="ARBA00004123"/>
    </source>
</evidence>
<keyword evidence="7" id="KW-1185">Reference proteome</keyword>
<evidence type="ECO:0008006" key="8">
    <source>
        <dbReference type="Google" id="ProtNLM"/>
    </source>
</evidence>
<protein>
    <recommendedName>
        <fullName evidence="8">LisH domain-containing protein</fullName>
    </recommendedName>
</protein>
<dbReference type="GO" id="GO:0034967">
    <property type="term" value="C:Set3 complex"/>
    <property type="evidence" value="ECO:0007669"/>
    <property type="project" value="TreeGrafter"/>
</dbReference>
<reference evidence="6" key="1">
    <citation type="journal article" date="2020" name="Stud. Mycol.">
        <title>101 Dothideomycetes genomes: a test case for predicting lifestyles and emergence of pathogens.</title>
        <authorList>
            <person name="Haridas S."/>
            <person name="Albert R."/>
            <person name="Binder M."/>
            <person name="Bloem J."/>
            <person name="Labutti K."/>
            <person name="Salamov A."/>
            <person name="Andreopoulos B."/>
            <person name="Baker S."/>
            <person name="Barry K."/>
            <person name="Bills G."/>
            <person name="Bluhm B."/>
            <person name="Cannon C."/>
            <person name="Castanera R."/>
            <person name="Culley D."/>
            <person name="Daum C."/>
            <person name="Ezra D."/>
            <person name="Gonzalez J."/>
            <person name="Henrissat B."/>
            <person name="Kuo A."/>
            <person name="Liang C."/>
            <person name="Lipzen A."/>
            <person name="Lutzoni F."/>
            <person name="Magnuson J."/>
            <person name="Mondo S."/>
            <person name="Nolan M."/>
            <person name="Ohm R."/>
            <person name="Pangilinan J."/>
            <person name="Park H.-J."/>
            <person name="Ramirez L."/>
            <person name="Alfaro M."/>
            <person name="Sun H."/>
            <person name="Tritt A."/>
            <person name="Yoshinaga Y."/>
            <person name="Zwiers L.-H."/>
            <person name="Turgeon B."/>
            <person name="Goodwin S."/>
            <person name="Spatafora J."/>
            <person name="Crous P."/>
            <person name="Grigoriev I."/>
        </authorList>
    </citation>
    <scope>NUCLEOTIDE SEQUENCE</scope>
    <source>
        <strain evidence="6">CBS 262.69</strain>
    </source>
</reference>
<evidence type="ECO:0000256" key="4">
    <source>
        <dbReference type="ARBA" id="ARBA00023242"/>
    </source>
</evidence>
<feature type="region of interest" description="Disordered" evidence="5">
    <location>
        <begin position="435"/>
        <end position="454"/>
    </location>
</feature>
<keyword evidence="4" id="KW-0539">Nucleus</keyword>
<dbReference type="Gene3D" id="2.130.10.10">
    <property type="entry name" value="YVTN repeat-like/Quinoprotein amine dehydrogenase"/>
    <property type="match status" value="1"/>
</dbReference>
<dbReference type="GO" id="GO:0003714">
    <property type="term" value="F:transcription corepressor activity"/>
    <property type="evidence" value="ECO:0007669"/>
    <property type="project" value="InterPro"/>
</dbReference>
<name>A0A6G1IA07_9PEZI</name>
<keyword evidence="2" id="KW-0853">WD repeat</keyword>
<evidence type="ECO:0000313" key="7">
    <source>
        <dbReference type="Proteomes" id="UP000799640"/>
    </source>
</evidence>
<evidence type="ECO:0000256" key="5">
    <source>
        <dbReference type="SAM" id="MobiDB-lite"/>
    </source>
</evidence>
<comment type="subcellular location">
    <subcellularLocation>
        <location evidence="1">Nucleus</location>
    </subcellularLocation>
</comment>
<feature type="region of interest" description="Disordered" evidence="5">
    <location>
        <begin position="102"/>
        <end position="184"/>
    </location>
</feature>
<organism evidence="6 7">
    <name type="scientific">Trichodelitschia bisporula</name>
    <dbReference type="NCBI Taxonomy" id="703511"/>
    <lineage>
        <taxon>Eukaryota</taxon>
        <taxon>Fungi</taxon>
        <taxon>Dikarya</taxon>
        <taxon>Ascomycota</taxon>
        <taxon>Pezizomycotina</taxon>
        <taxon>Dothideomycetes</taxon>
        <taxon>Dothideomycetes incertae sedis</taxon>
        <taxon>Phaeotrichales</taxon>
        <taxon>Phaeotrichaceae</taxon>
        <taxon>Trichodelitschia</taxon>
    </lineage>
</organism>
<dbReference type="PANTHER" id="PTHR22846">
    <property type="entry name" value="WD40 REPEAT PROTEIN"/>
    <property type="match status" value="1"/>
</dbReference>
<evidence type="ECO:0000256" key="3">
    <source>
        <dbReference type="ARBA" id="ARBA00022737"/>
    </source>
</evidence>
<dbReference type="InterPro" id="IPR015943">
    <property type="entry name" value="WD40/YVTN_repeat-like_dom_sf"/>
</dbReference>
<dbReference type="SUPFAM" id="SSF101908">
    <property type="entry name" value="Putative isomerase YbhE"/>
    <property type="match status" value="1"/>
</dbReference>
<accession>A0A6G1IA07</accession>
<evidence type="ECO:0000313" key="6">
    <source>
        <dbReference type="EMBL" id="KAF2405031.1"/>
    </source>
</evidence>
<dbReference type="InterPro" id="IPR045183">
    <property type="entry name" value="Ebi-like"/>
</dbReference>
<dbReference type="PANTHER" id="PTHR22846:SF2">
    <property type="entry name" value="F-BOX-LIKE_WD REPEAT-CONTAINING PROTEIN EBI"/>
    <property type="match status" value="1"/>
</dbReference>
<dbReference type="OrthoDB" id="1367865at2759"/>
<evidence type="ECO:0000256" key="2">
    <source>
        <dbReference type="ARBA" id="ARBA00022574"/>
    </source>
</evidence>
<dbReference type="GO" id="GO:0006357">
    <property type="term" value="P:regulation of transcription by RNA polymerase II"/>
    <property type="evidence" value="ECO:0007669"/>
    <property type="project" value="TreeGrafter"/>
</dbReference>
<proteinExistence type="predicted"/>
<sequence length="599" mass="65261">MAIEALTTNALNFVIFKYLQDAGYRSAAERLRREWLGSEGHPEHLPFASNVPQHCLINMAQDAMFLDHLESRAKQIPARYVFSGQHTVEHAAIHPGLDENAPEAALRSSTTSQAPEAHPHTEDGTSPAAEPQRKPSRKRKTPGASVTNGDVAMEDVNGHAPMPAEEESPAPVVEETPPATTLDTGHSRAIYTHEPRNLNQDTTLLDVLPDRYLERLEWMPYDPGCLLSMGKGYLRLNRIDASSAESGLEHKSVDVALPAQLENVDAFCWTTPNCAVAVVNSGGPPSQMRTQLYALTNWCQTSQLLEGPPLPGLVTSLAYSKSSNLLLYLACARTNVVRVYDVQNNYRAGAFMSLEGEFEEAAWISDTKFVLTGGPRLRFFELTPGNEDIKELEPLQSEHAWRQVKWDPLSGLVALVDQSRTVIGILNSASMTVIHTSSSQPPAPPSGQQNGTSRPTKITAFAFQPIPNPAALDPATPRLLATSLGNGIVHLWAAASLDYLGKLSMDGLRDIQAIDFSPDGFYLAAAGSTAMGVWRADDNGQLPKATWNALWAEETRRIASADEWCVNLAWDANGKKIAVGFSTREGTVEYAHASVVRLA</sequence>
<dbReference type="Gene3D" id="1.20.960.30">
    <property type="match status" value="1"/>
</dbReference>
<dbReference type="Proteomes" id="UP000799640">
    <property type="component" value="Unassembled WGS sequence"/>
</dbReference>